<proteinExistence type="inferred from homology"/>
<comment type="similarity">
    <text evidence="2">Belongs to the HAD-like hydrolase superfamily. CbbY/CbbZ/Gph/YieH family.</text>
</comment>
<dbReference type="EMBL" id="JQ085823">
    <property type="protein sequence ID" value="AFD03356.1"/>
    <property type="molecule type" value="Genomic_DNA"/>
</dbReference>
<sequence>MIKAIIFDLDGTLVQTEILKAHSYGRALEQLSNGRVNEDNVVNSFKELVGLSRNEVAKKLIEQYGDNIVRDHIESENESLPELLIERRLNIYHNILSDPAILPKYSCRHNIKLLKTVMEKRFKTGLATMSNCEQVKKVLKIIKLEDHFDCIITRDEVNNAKPDPEIYLKMLEKLKVDKKEAIIIEDSVSGIKAALAAGIIVFAVTNSLTRDKVNNSRIIDSTFIINDRRGLIKKILLFISHTAG</sequence>
<dbReference type="InterPro" id="IPR041492">
    <property type="entry name" value="HAD_2"/>
</dbReference>
<comment type="cofactor">
    <cofactor evidence="1">
        <name>Mg(2+)</name>
        <dbReference type="ChEBI" id="CHEBI:18420"/>
    </cofactor>
</comment>
<dbReference type="NCBIfam" id="TIGR01549">
    <property type="entry name" value="HAD-SF-IA-v1"/>
    <property type="match status" value="1"/>
</dbReference>
<dbReference type="Pfam" id="PF13419">
    <property type="entry name" value="HAD_2"/>
    <property type="match status" value="1"/>
</dbReference>
<organism evidence="6">
    <name type="scientific">uncultured bacterium W5-47b</name>
    <dbReference type="NCBI Taxonomy" id="1130998"/>
    <lineage>
        <taxon>Bacteria</taxon>
        <taxon>environmental samples</taxon>
    </lineage>
</organism>
<evidence type="ECO:0000256" key="1">
    <source>
        <dbReference type="ARBA" id="ARBA00001946"/>
    </source>
</evidence>
<dbReference type="InterPro" id="IPR023214">
    <property type="entry name" value="HAD_sf"/>
</dbReference>
<dbReference type="Gene3D" id="3.40.50.1000">
    <property type="entry name" value="HAD superfamily/HAD-like"/>
    <property type="match status" value="1"/>
</dbReference>
<accession>H9BX34</accession>
<name>H9BX34_9BACT</name>
<dbReference type="PANTHER" id="PTHR46193:SF18">
    <property type="entry name" value="HEXITOL PHOSPHATASE B"/>
    <property type="match status" value="1"/>
</dbReference>
<evidence type="ECO:0000256" key="3">
    <source>
        <dbReference type="ARBA" id="ARBA00022723"/>
    </source>
</evidence>
<dbReference type="PRINTS" id="PR00413">
    <property type="entry name" value="HADHALOGNASE"/>
</dbReference>
<dbReference type="SFLD" id="SFLDG01129">
    <property type="entry name" value="C1.5:_HAD__Beta-PGM__Phosphata"/>
    <property type="match status" value="1"/>
</dbReference>
<evidence type="ECO:0000256" key="4">
    <source>
        <dbReference type="ARBA" id="ARBA00022842"/>
    </source>
</evidence>
<keyword evidence="4" id="KW-0460">Magnesium</keyword>
<dbReference type="InterPro" id="IPR036412">
    <property type="entry name" value="HAD-like_sf"/>
</dbReference>
<keyword evidence="6" id="KW-0378">Hydrolase</keyword>
<dbReference type="AlphaFoldDB" id="H9BX34"/>
<dbReference type="InterPro" id="IPR051600">
    <property type="entry name" value="Beta-PGM-like"/>
</dbReference>
<dbReference type="NCBIfam" id="TIGR01509">
    <property type="entry name" value="HAD-SF-IA-v3"/>
    <property type="match status" value="1"/>
</dbReference>
<keyword evidence="5" id="KW-0119">Carbohydrate metabolism</keyword>
<evidence type="ECO:0000256" key="2">
    <source>
        <dbReference type="ARBA" id="ARBA00006171"/>
    </source>
</evidence>
<dbReference type="InterPro" id="IPR006439">
    <property type="entry name" value="HAD-SF_hydro_IA"/>
</dbReference>
<evidence type="ECO:0000313" key="6">
    <source>
        <dbReference type="EMBL" id="AFD03356.1"/>
    </source>
</evidence>
<dbReference type="GO" id="GO:0046872">
    <property type="term" value="F:metal ion binding"/>
    <property type="evidence" value="ECO:0007669"/>
    <property type="project" value="UniProtKB-KW"/>
</dbReference>
<reference evidence="6" key="1">
    <citation type="submission" date="2011-11" db="EMBL/GenBank/DDBJ databases">
        <title>Construction and analysis of a metagenome of deep-sea sediment.</title>
        <authorList>
            <person name="Huo Y.-Y."/>
            <person name="Cheng H."/>
            <person name="Wu M."/>
        </authorList>
    </citation>
    <scope>NUCLEOTIDE SEQUENCE</scope>
</reference>
<keyword evidence="3" id="KW-0479">Metal-binding</keyword>
<evidence type="ECO:0000256" key="5">
    <source>
        <dbReference type="ARBA" id="ARBA00023277"/>
    </source>
</evidence>
<dbReference type="SUPFAM" id="SSF56784">
    <property type="entry name" value="HAD-like"/>
    <property type="match status" value="1"/>
</dbReference>
<dbReference type="GO" id="GO:0016787">
    <property type="term" value="F:hydrolase activity"/>
    <property type="evidence" value="ECO:0007669"/>
    <property type="project" value="UniProtKB-KW"/>
</dbReference>
<dbReference type="PANTHER" id="PTHR46193">
    <property type="entry name" value="6-PHOSPHOGLUCONATE PHOSPHATASE"/>
    <property type="match status" value="1"/>
</dbReference>
<protein>
    <submittedName>
        <fullName evidence="6">HAD-superfamily hydrolase</fullName>
    </submittedName>
</protein>
<dbReference type="InterPro" id="IPR023198">
    <property type="entry name" value="PGP-like_dom2"/>
</dbReference>
<dbReference type="Gene3D" id="1.10.150.240">
    <property type="entry name" value="Putative phosphatase, domain 2"/>
    <property type="match status" value="1"/>
</dbReference>
<dbReference type="SFLD" id="SFLDS00003">
    <property type="entry name" value="Haloacid_Dehalogenase"/>
    <property type="match status" value="1"/>
</dbReference>